<accession>A0A182SUA9</accession>
<feature type="compositionally biased region" description="Acidic residues" evidence="1">
    <location>
        <begin position="38"/>
        <end position="57"/>
    </location>
</feature>
<reference evidence="2" key="2">
    <citation type="submission" date="2020-05" db="UniProtKB">
        <authorList>
            <consortium name="EnsemblMetazoa"/>
        </authorList>
    </citation>
    <scope>IDENTIFICATION</scope>
    <source>
        <strain evidence="2">maculatus3</strain>
    </source>
</reference>
<feature type="compositionally biased region" description="Acidic residues" evidence="1">
    <location>
        <begin position="14"/>
        <end position="24"/>
    </location>
</feature>
<feature type="compositionally biased region" description="Basic and acidic residues" evidence="1">
    <location>
        <begin position="58"/>
        <end position="68"/>
    </location>
</feature>
<reference evidence="3" key="1">
    <citation type="submission" date="2013-09" db="EMBL/GenBank/DDBJ databases">
        <title>The Genome Sequence of Anopheles maculatus species B.</title>
        <authorList>
            <consortium name="The Broad Institute Genomics Platform"/>
            <person name="Neafsey D.E."/>
            <person name="Besansky N."/>
            <person name="Howell P."/>
            <person name="Walton C."/>
            <person name="Young S.K."/>
            <person name="Zeng Q."/>
            <person name="Gargeya S."/>
            <person name="Fitzgerald M."/>
            <person name="Haas B."/>
            <person name="Abouelleil A."/>
            <person name="Allen A.W."/>
            <person name="Alvarado L."/>
            <person name="Arachchi H.M."/>
            <person name="Berlin A.M."/>
            <person name="Chapman S.B."/>
            <person name="Gainer-Dewar J."/>
            <person name="Goldberg J."/>
            <person name="Griggs A."/>
            <person name="Gujja S."/>
            <person name="Hansen M."/>
            <person name="Howarth C."/>
            <person name="Imamovic A."/>
            <person name="Ireland A."/>
            <person name="Larimer J."/>
            <person name="McCowan C."/>
            <person name="Murphy C."/>
            <person name="Pearson M."/>
            <person name="Poon T.W."/>
            <person name="Priest M."/>
            <person name="Roberts A."/>
            <person name="Saif S."/>
            <person name="Shea T."/>
            <person name="Sisk P."/>
            <person name="Sykes S."/>
            <person name="Wortman J."/>
            <person name="Nusbaum C."/>
            <person name="Birren B."/>
        </authorList>
    </citation>
    <scope>NUCLEOTIDE SEQUENCE [LARGE SCALE GENOMIC DNA]</scope>
    <source>
        <strain evidence="3">maculatus3</strain>
    </source>
</reference>
<protein>
    <submittedName>
        <fullName evidence="2">Uncharacterized protein</fullName>
    </submittedName>
</protein>
<name>A0A182SUA9_9DIPT</name>
<keyword evidence="3" id="KW-1185">Reference proteome</keyword>
<feature type="region of interest" description="Disordered" evidence="1">
    <location>
        <begin position="1"/>
        <end position="68"/>
    </location>
</feature>
<feature type="compositionally biased region" description="Basic and acidic residues" evidence="1">
    <location>
        <begin position="25"/>
        <end position="37"/>
    </location>
</feature>
<dbReference type="Proteomes" id="UP000075901">
    <property type="component" value="Unassembled WGS sequence"/>
</dbReference>
<dbReference type="AlphaFoldDB" id="A0A182SUA9"/>
<dbReference type="VEuPathDB" id="VectorBase:AMAM013564"/>
<evidence type="ECO:0000256" key="1">
    <source>
        <dbReference type="SAM" id="MobiDB-lite"/>
    </source>
</evidence>
<dbReference type="EnsemblMetazoa" id="AMAM013564-RA">
    <property type="protein sequence ID" value="AMAM013564-PA"/>
    <property type="gene ID" value="AMAM013564"/>
</dbReference>
<evidence type="ECO:0000313" key="3">
    <source>
        <dbReference type="Proteomes" id="UP000075901"/>
    </source>
</evidence>
<proteinExistence type="predicted"/>
<evidence type="ECO:0000313" key="2">
    <source>
        <dbReference type="EnsemblMetazoa" id="AMAM013564-PA"/>
    </source>
</evidence>
<sequence>DNLADAESLTAVEKEDDPDTELDILTDKSDNELGERENDNEDEEDLDEADDVEEPENDDVHGYDNEETRRAYGSRFKKMEESIVEKNSKKFGTFGIFFIWLTAQDRNNVCPVSDLVLATFMNSATISILIVRCV</sequence>
<organism evidence="2 3">
    <name type="scientific">Anopheles maculatus</name>
    <dbReference type="NCBI Taxonomy" id="74869"/>
    <lineage>
        <taxon>Eukaryota</taxon>
        <taxon>Metazoa</taxon>
        <taxon>Ecdysozoa</taxon>
        <taxon>Arthropoda</taxon>
        <taxon>Hexapoda</taxon>
        <taxon>Insecta</taxon>
        <taxon>Pterygota</taxon>
        <taxon>Neoptera</taxon>
        <taxon>Endopterygota</taxon>
        <taxon>Diptera</taxon>
        <taxon>Nematocera</taxon>
        <taxon>Culicoidea</taxon>
        <taxon>Culicidae</taxon>
        <taxon>Anophelinae</taxon>
        <taxon>Anopheles</taxon>
        <taxon>Anopheles maculatus group</taxon>
    </lineage>
</organism>